<evidence type="ECO:0000256" key="1">
    <source>
        <dbReference type="SAM" id="Phobius"/>
    </source>
</evidence>
<dbReference type="SUPFAM" id="SSF53474">
    <property type="entry name" value="alpha/beta-Hydrolases"/>
    <property type="match status" value="1"/>
</dbReference>
<dbReference type="EMBL" id="WISB01000240">
    <property type="protein sequence ID" value="MQW73860.1"/>
    <property type="molecule type" value="Genomic_DNA"/>
</dbReference>
<evidence type="ECO:0000313" key="2">
    <source>
        <dbReference type="EMBL" id="MQW73860.1"/>
    </source>
</evidence>
<accession>A0A6G1WVR7</accession>
<dbReference type="Gene3D" id="3.40.50.1820">
    <property type="entry name" value="alpha/beta hydrolase"/>
    <property type="match status" value="1"/>
</dbReference>
<dbReference type="AlphaFoldDB" id="A0A6G1WVR7"/>
<proteinExistence type="predicted"/>
<comment type="caution">
    <text evidence="2">The sequence shown here is derived from an EMBL/GenBank/DDBJ whole genome shotgun (WGS) entry which is preliminary data.</text>
</comment>
<dbReference type="RefSeq" id="WP_153414446.1">
    <property type="nucleotide sequence ID" value="NZ_WISB01000240.1"/>
</dbReference>
<keyword evidence="1" id="KW-0472">Membrane</keyword>
<sequence>MAVSRGENPVIILVHGIRTRAFWQGMVRSILTQELGATVVPIKYGYFDLLRFLCPFGFCRRGPINRVHRAIREVVDDYDDQRPIIIAHSYGTYAVAKVLEEYSDVYLCRMILCGSVVPNNFRWDRTKKQILTQPIREGVINECGTRDIWPVAAHSITLGYGNSGTYGFGSSSVTDRSHRMSHSGYFDESFVREFWVPFLRDGTIVPSPVDKIGEGPPWWLSIFGWPLTASLFAMLAFIGLVIWFPACPDPLSDPYRWQNMSERSVYFGEEYRQLTAVKPWLGADFCETKAAEFARTENKGVAYGGGFVEFAEPRNFESETVGVTCIFRDLTGPPYEQGKTASCMTFRVRRLIERYLFPRFFGTPDGVPEAKVYRGY</sequence>
<dbReference type="InterPro" id="IPR029058">
    <property type="entry name" value="AB_hydrolase_fold"/>
</dbReference>
<reference evidence="2" key="1">
    <citation type="journal article" date="2013" name="Genome Biol.">
        <title>Comparative genomics of the core and accessory genomes of 48 Sinorhizobium strains comprising five genospecies.</title>
        <authorList>
            <person name="Sugawara M."/>
            <person name="Epstein B."/>
            <person name="Badgley B.D."/>
            <person name="Unno T."/>
            <person name="Xu L."/>
            <person name="Reese J."/>
            <person name="Gyaneshwar P."/>
            <person name="Denny R."/>
            <person name="Mudge J."/>
            <person name="Bharti A.K."/>
            <person name="Farmer A.D."/>
            <person name="May G.D."/>
            <person name="Woodward J.E."/>
            <person name="Medigue C."/>
            <person name="Vallenet D."/>
            <person name="Lajus A."/>
            <person name="Rouy Z."/>
            <person name="Martinez-Vaz B."/>
            <person name="Tiffin P."/>
            <person name="Young N.D."/>
            <person name="Sadowsky M.J."/>
        </authorList>
    </citation>
    <scope>NUCLEOTIDE SEQUENCE</scope>
    <source>
        <strain evidence="2">M1</strain>
    </source>
</reference>
<protein>
    <submittedName>
        <fullName evidence="2">Uncharacterized protein</fullName>
    </submittedName>
</protein>
<organism evidence="2">
    <name type="scientific">Sinorhizobium medicae</name>
    <dbReference type="NCBI Taxonomy" id="110321"/>
    <lineage>
        <taxon>Bacteria</taxon>
        <taxon>Pseudomonadati</taxon>
        <taxon>Pseudomonadota</taxon>
        <taxon>Alphaproteobacteria</taxon>
        <taxon>Hyphomicrobiales</taxon>
        <taxon>Rhizobiaceae</taxon>
        <taxon>Sinorhizobium/Ensifer group</taxon>
        <taxon>Sinorhizobium</taxon>
    </lineage>
</organism>
<name>A0A6G1WVR7_9HYPH</name>
<keyword evidence="1" id="KW-0812">Transmembrane</keyword>
<gene>
    <name evidence="2" type="ORF">GHJ91_33850</name>
</gene>
<feature type="transmembrane region" description="Helical" evidence="1">
    <location>
        <begin position="218"/>
        <end position="244"/>
    </location>
</feature>
<keyword evidence="1" id="KW-1133">Transmembrane helix</keyword>